<keyword evidence="1" id="KW-0812">Transmembrane</keyword>
<feature type="transmembrane region" description="Helical" evidence="1">
    <location>
        <begin position="6"/>
        <end position="25"/>
    </location>
</feature>
<keyword evidence="1" id="KW-1133">Transmembrane helix</keyword>
<feature type="domain" description="Nucleoside transporter/FeoB GTPase Gate" evidence="2">
    <location>
        <begin position="42"/>
        <end position="150"/>
    </location>
</feature>
<name>A0A371IYV0_9FIRM</name>
<feature type="transmembrane region" description="Helical" evidence="1">
    <location>
        <begin position="133"/>
        <end position="153"/>
    </location>
</feature>
<accession>A0A371IYV0</accession>
<reference evidence="3 4" key="1">
    <citation type="journal article" date="2017" name="Genome Announc.">
        <title>Draft Genome Sequence of Romboutsia weinsteinii sp. nov. Strain CCRI-19649(T) Isolated from Surface Water.</title>
        <authorList>
            <person name="Maheux A.F."/>
            <person name="Boudreau D.K."/>
            <person name="Berube E."/>
            <person name="Boissinot M."/>
            <person name="Cantin P."/>
            <person name="Raymond F."/>
            <person name="Corbeil J."/>
            <person name="Omar R.F."/>
            <person name="Bergeron M.G."/>
        </authorList>
    </citation>
    <scope>NUCLEOTIDE SEQUENCE [LARGE SCALE GENOMIC DNA]</scope>
    <source>
        <strain evidence="3 4">CCRI-19649</strain>
    </source>
</reference>
<feature type="transmembrane region" description="Helical" evidence="1">
    <location>
        <begin position="37"/>
        <end position="54"/>
    </location>
</feature>
<dbReference type="EMBL" id="NOJY02000055">
    <property type="protein sequence ID" value="RDY25662.1"/>
    <property type="molecule type" value="Genomic_DNA"/>
</dbReference>
<comment type="caution">
    <text evidence="3">The sequence shown here is derived from an EMBL/GenBank/DDBJ whole genome shotgun (WGS) entry which is preliminary data.</text>
</comment>
<evidence type="ECO:0000313" key="3">
    <source>
        <dbReference type="EMBL" id="RDY25662.1"/>
    </source>
</evidence>
<proteinExistence type="predicted"/>
<dbReference type="Pfam" id="PF07670">
    <property type="entry name" value="Gate"/>
    <property type="match status" value="1"/>
</dbReference>
<protein>
    <submittedName>
        <fullName evidence="3">Nucleoside recognition protein</fullName>
    </submittedName>
</protein>
<evidence type="ECO:0000256" key="1">
    <source>
        <dbReference type="SAM" id="Phobius"/>
    </source>
</evidence>
<keyword evidence="1" id="KW-0472">Membrane</keyword>
<evidence type="ECO:0000259" key="2">
    <source>
        <dbReference type="Pfam" id="PF07670"/>
    </source>
</evidence>
<dbReference type="OrthoDB" id="9782481at2"/>
<feature type="transmembrane region" description="Helical" evidence="1">
    <location>
        <begin position="165"/>
        <end position="187"/>
    </location>
</feature>
<dbReference type="RefSeq" id="WP_094369615.1">
    <property type="nucleotide sequence ID" value="NZ_NOJY02000055.1"/>
</dbReference>
<keyword evidence="4" id="KW-1185">Reference proteome</keyword>
<evidence type="ECO:0000313" key="4">
    <source>
        <dbReference type="Proteomes" id="UP000215694"/>
    </source>
</evidence>
<gene>
    <name evidence="3" type="ORF">CHL78_017045</name>
</gene>
<dbReference type="InterPro" id="IPR011642">
    <property type="entry name" value="Gate_dom"/>
</dbReference>
<dbReference type="Proteomes" id="UP000215694">
    <property type="component" value="Unassembled WGS sequence"/>
</dbReference>
<dbReference type="AlphaFoldDB" id="A0A371IYV0"/>
<sequence>MLNYIWFGLLVIGVIAGVLTGNTQAVTDAAISNAETAVELAIGLIGVMALWLGLMKIAEEAGLVQLIGRWLRPLMKRLFPEIPEDHPAMGSMVMNFAANILGLGNAATPLGIKAMKELQELNEEKDTASNSMCMFLAINTSSITLVASSVIAYRAAAGSANPSEIIGPTLVATIVSTIVAITVVKLFEKASKKKNANTKADKAMDL</sequence>
<organism evidence="3 4">
    <name type="scientific">Romboutsia weinsteinii</name>
    <dbReference type="NCBI Taxonomy" id="2020949"/>
    <lineage>
        <taxon>Bacteria</taxon>
        <taxon>Bacillati</taxon>
        <taxon>Bacillota</taxon>
        <taxon>Clostridia</taxon>
        <taxon>Peptostreptococcales</taxon>
        <taxon>Peptostreptococcaceae</taxon>
        <taxon>Romboutsia</taxon>
    </lineage>
</organism>